<accession>A0A238UCY8</accession>
<reference evidence="2 3" key="1">
    <citation type="submission" date="2017-07" db="EMBL/GenBank/DDBJ databases">
        <authorList>
            <person name="Sun Z.S."/>
            <person name="Albrecht U."/>
            <person name="Echele G."/>
            <person name="Lee C.C."/>
        </authorList>
    </citation>
    <scope>NUCLEOTIDE SEQUENCE [LARGE SCALE GENOMIC DNA]</scope>
    <source>
        <strain evidence="3">type strain: KCTC 22618</strain>
    </source>
</reference>
<dbReference type="OrthoDB" id="1189514at2"/>
<sequence>MENSVTVNENEEVKFEIVEKVPKEKIQKSLKLYSDSTSIETYVKIPFALFAVFILIHNVFIAGKSYDYQTYESIKAIELTIVVILGISVIIMAIIAMSKNATIKKELKEISNRYGIKKEIVQDEFSALAMHLYGGRGIVLK</sequence>
<evidence type="ECO:0000313" key="2">
    <source>
        <dbReference type="EMBL" id="SNR16260.1"/>
    </source>
</evidence>
<evidence type="ECO:0000313" key="3">
    <source>
        <dbReference type="Proteomes" id="UP000215214"/>
    </source>
</evidence>
<gene>
    <name evidence="2" type="ORF">TJEJU_2577</name>
</gene>
<dbReference type="RefSeq" id="WP_095072676.1">
    <property type="nucleotide sequence ID" value="NZ_LT899436.1"/>
</dbReference>
<keyword evidence="1" id="KW-0812">Transmembrane</keyword>
<protein>
    <submittedName>
        <fullName evidence="2">Uncharacterized protein</fullName>
    </submittedName>
</protein>
<dbReference type="KEGG" id="tje:TJEJU_2577"/>
<proteinExistence type="predicted"/>
<keyword evidence="1" id="KW-1133">Transmembrane helix</keyword>
<dbReference type="EMBL" id="LT899436">
    <property type="protein sequence ID" value="SNR16260.1"/>
    <property type="molecule type" value="Genomic_DNA"/>
</dbReference>
<feature type="transmembrane region" description="Helical" evidence="1">
    <location>
        <begin position="74"/>
        <end position="97"/>
    </location>
</feature>
<feature type="transmembrane region" description="Helical" evidence="1">
    <location>
        <begin position="41"/>
        <end position="62"/>
    </location>
</feature>
<evidence type="ECO:0000256" key="1">
    <source>
        <dbReference type="SAM" id="Phobius"/>
    </source>
</evidence>
<keyword evidence="3" id="KW-1185">Reference proteome</keyword>
<organism evidence="2 3">
    <name type="scientific">Tenacibaculum jejuense</name>
    <dbReference type="NCBI Taxonomy" id="584609"/>
    <lineage>
        <taxon>Bacteria</taxon>
        <taxon>Pseudomonadati</taxon>
        <taxon>Bacteroidota</taxon>
        <taxon>Flavobacteriia</taxon>
        <taxon>Flavobacteriales</taxon>
        <taxon>Flavobacteriaceae</taxon>
        <taxon>Tenacibaculum</taxon>
    </lineage>
</organism>
<dbReference type="AlphaFoldDB" id="A0A238UCY8"/>
<name>A0A238UCY8_9FLAO</name>
<dbReference type="Proteomes" id="UP000215214">
    <property type="component" value="Chromosome TJEJU"/>
</dbReference>
<keyword evidence="1" id="KW-0472">Membrane</keyword>